<gene>
    <name evidence="1" type="ORF">WUBG_15694</name>
</gene>
<dbReference type="AlphaFoldDB" id="J9DUQ6"/>
<sequence length="140" mass="14927">MQFFIVISVFTGSRNSVDNPSASVSGVTGYNSSLDSESPLKRLERCVRANSEAGCSTFEIYRGSKLSMSTGYTLTHSRSNTNSMKLPFGYVVENGCSSSEVVTTAATVNRSSHVFSVDATEFIPSWKALALSEVNTAASG</sequence>
<protein>
    <submittedName>
        <fullName evidence="1">Uncharacterized protein</fullName>
    </submittedName>
</protein>
<proteinExistence type="predicted"/>
<name>J9DUQ6_WUCBA</name>
<organism evidence="1 2">
    <name type="scientific">Wuchereria bancrofti</name>
    <dbReference type="NCBI Taxonomy" id="6293"/>
    <lineage>
        <taxon>Eukaryota</taxon>
        <taxon>Metazoa</taxon>
        <taxon>Ecdysozoa</taxon>
        <taxon>Nematoda</taxon>
        <taxon>Chromadorea</taxon>
        <taxon>Rhabditida</taxon>
        <taxon>Spirurina</taxon>
        <taxon>Spiruromorpha</taxon>
        <taxon>Filarioidea</taxon>
        <taxon>Onchocercidae</taxon>
        <taxon>Wuchereria</taxon>
    </lineage>
</organism>
<accession>J9DUQ6</accession>
<evidence type="ECO:0000313" key="2">
    <source>
        <dbReference type="Proteomes" id="UP000004810"/>
    </source>
</evidence>
<dbReference type="EMBL" id="ADBV01014128">
    <property type="protein sequence ID" value="EJW73403.1"/>
    <property type="molecule type" value="Genomic_DNA"/>
</dbReference>
<dbReference type="Proteomes" id="UP000004810">
    <property type="component" value="Unassembled WGS sequence"/>
</dbReference>
<reference evidence="2" key="1">
    <citation type="submission" date="2012-08" db="EMBL/GenBank/DDBJ databases">
        <title>The Genome Sequence of Wuchereria bancrofti.</title>
        <authorList>
            <person name="Nutman T.B."/>
            <person name="Fink D.L."/>
            <person name="Russ C."/>
            <person name="Young S."/>
            <person name="Zeng Q."/>
            <person name="Koehrsen M."/>
            <person name="Alvarado L."/>
            <person name="Berlin A."/>
            <person name="Chapman S.B."/>
            <person name="Chen Z."/>
            <person name="Freedman E."/>
            <person name="Gellesch M."/>
            <person name="Goldberg J."/>
            <person name="Griggs A."/>
            <person name="Gujja S."/>
            <person name="Heilman E.R."/>
            <person name="Heiman D."/>
            <person name="Hepburn T."/>
            <person name="Howarth C."/>
            <person name="Jen D."/>
            <person name="Larson L."/>
            <person name="Lewis B."/>
            <person name="Mehta T."/>
            <person name="Park D."/>
            <person name="Pearson M."/>
            <person name="Roberts A."/>
            <person name="Saif S."/>
            <person name="Shea T."/>
            <person name="Shenoy N."/>
            <person name="Sisk P."/>
            <person name="Stolte C."/>
            <person name="Sykes S."/>
            <person name="Walk T."/>
            <person name="White J."/>
            <person name="Yandava C."/>
            <person name="Haas B."/>
            <person name="Henn M.R."/>
            <person name="Nusbaum C."/>
            <person name="Birren B."/>
        </authorList>
    </citation>
    <scope>NUCLEOTIDE SEQUENCE [LARGE SCALE GENOMIC DNA]</scope>
    <source>
        <strain evidence="2">NA</strain>
    </source>
</reference>
<evidence type="ECO:0000313" key="1">
    <source>
        <dbReference type="EMBL" id="EJW73403.1"/>
    </source>
</evidence>
<comment type="caution">
    <text evidence="1">The sequence shown here is derived from an EMBL/GenBank/DDBJ whole genome shotgun (WGS) entry which is preliminary data.</text>
</comment>